<sequence>MVNLDEAMKRARMTNNVLPPQVITPWVNNAAKVAVPDASLAGGESSISISDELTVESVQVKLTLDHTRLPDLAIELISLPALAQCCKHLVMA</sequence>
<dbReference type="Proteomes" id="UP000029224">
    <property type="component" value="Unassembled WGS sequence"/>
</dbReference>
<evidence type="ECO:0000256" key="1">
    <source>
        <dbReference type="ARBA" id="ARBA00022670"/>
    </source>
</evidence>
<dbReference type="PROSITE" id="PS51829">
    <property type="entry name" value="P_HOMO_B"/>
    <property type="match status" value="1"/>
</dbReference>
<dbReference type="AlphaFoldDB" id="A0A090TUD0"/>
<evidence type="ECO:0000313" key="4">
    <source>
        <dbReference type="EMBL" id="GAL34602.1"/>
    </source>
</evidence>
<evidence type="ECO:0000256" key="2">
    <source>
        <dbReference type="ARBA" id="ARBA00022801"/>
    </source>
</evidence>
<proteinExistence type="predicted"/>
<evidence type="ECO:0000259" key="3">
    <source>
        <dbReference type="PROSITE" id="PS51829"/>
    </source>
</evidence>
<keyword evidence="2" id="KW-0378">Hydrolase</keyword>
<feature type="domain" description="P/Homo B" evidence="3">
    <location>
        <begin position="17"/>
        <end position="92"/>
    </location>
</feature>
<comment type="caution">
    <text evidence="4">The sequence shown here is derived from an EMBL/GenBank/DDBJ whole genome shotgun (WGS) entry which is preliminary data.</text>
</comment>
<gene>
    <name evidence="4" type="ORF">JCM19240_4152</name>
</gene>
<dbReference type="InterPro" id="IPR008979">
    <property type="entry name" value="Galactose-bd-like_sf"/>
</dbReference>
<keyword evidence="5" id="KW-1185">Reference proteome</keyword>
<protein>
    <submittedName>
        <fullName evidence="4">Putative extracellular serine protease</fullName>
    </submittedName>
</protein>
<organism evidence="4 5">
    <name type="scientific">Vibrio maritimus</name>
    <dbReference type="NCBI Taxonomy" id="990268"/>
    <lineage>
        <taxon>Bacteria</taxon>
        <taxon>Pseudomonadati</taxon>
        <taxon>Pseudomonadota</taxon>
        <taxon>Gammaproteobacteria</taxon>
        <taxon>Vibrionales</taxon>
        <taxon>Vibrionaceae</taxon>
        <taxon>Vibrio</taxon>
    </lineage>
</organism>
<reference evidence="4 5" key="2">
    <citation type="submission" date="2014-09" db="EMBL/GenBank/DDBJ databases">
        <authorList>
            <consortium name="NBRP consortium"/>
            <person name="Sawabe T."/>
            <person name="Meirelles P."/>
            <person name="Nakanishi M."/>
            <person name="Sayaka M."/>
            <person name="Hattori M."/>
            <person name="Ohkuma M."/>
        </authorList>
    </citation>
    <scope>NUCLEOTIDE SEQUENCE [LARGE SCALE GENOMIC DNA]</scope>
    <source>
        <strain evidence="4 5">JCM 19240</strain>
    </source>
</reference>
<keyword evidence="1 4" id="KW-0645">Protease</keyword>
<dbReference type="InterPro" id="IPR002884">
    <property type="entry name" value="P_dom"/>
</dbReference>
<dbReference type="Gene3D" id="2.60.120.260">
    <property type="entry name" value="Galactose-binding domain-like"/>
    <property type="match status" value="1"/>
</dbReference>
<evidence type="ECO:0000313" key="5">
    <source>
        <dbReference type="Proteomes" id="UP000029224"/>
    </source>
</evidence>
<reference evidence="4 5" key="1">
    <citation type="submission" date="2014-09" db="EMBL/GenBank/DDBJ databases">
        <title>Vibrio maritimus JCM 19240. (C210) whole genome shotgun sequence.</title>
        <authorList>
            <person name="Sawabe T."/>
            <person name="Meirelles P."/>
            <person name="Nakanishi M."/>
            <person name="Sayaka M."/>
            <person name="Hattori M."/>
            <person name="Ohkuma M."/>
        </authorList>
    </citation>
    <scope>NUCLEOTIDE SEQUENCE [LARGE SCALE GENOMIC DNA]</scope>
    <source>
        <strain evidence="4 5">JCM 19240</strain>
    </source>
</reference>
<dbReference type="SUPFAM" id="SSF49785">
    <property type="entry name" value="Galactose-binding domain-like"/>
    <property type="match status" value="1"/>
</dbReference>
<dbReference type="EMBL" id="BBMT01000005">
    <property type="protein sequence ID" value="GAL34602.1"/>
    <property type="molecule type" value="Genomic_DNA"/>
</dbReference>
<accession>A0A090TUD0</accession>
<name>A0A090TUD0_9VIBR</name>
<dbReference type="GO" id="GO:0004252">
    <property type="term" value="F:serine-type endopeptidase activity"/>
    <property type="evidence" value="ECO:0007669"/>
    <property type="project" value="InterPro"/>
</dbReference>
<dbReference type="GO" id="GO:0006508">
    <property type="term" value="P:proteolysis"/>
    <property type="evidence" value="ECO:0007669"/>
    <property type="project" value="UniProtKB-KW"/>
</dbReference>